<dbReference type="EMBL" id="MN988486">
    <property type="protein sequence ID" value="QIG68077.1"/>
    <property type="molecule type" value="Genomic_DNA"/>
</dbReference>
<keyword evidence="1" id="KW-1133">Transmembrane helix</keyword>
<sequence length="73" mass="8234">MKNFDLSKLNYNLAIVLFMIVFALAINVFFAAVFSRLSSQSQGSDQVYTDNKSIIQDSEVTCPPPITLWEQSK</sequence>
<evidence type="ECO:0000256" key="1">
    <source>
        <dbReference type="SAM" id="Phobius"/>
    </source>
</evidence>
<feature type="transmembrane region" description="Helical" evidence="1">
    <location>
        <begin position="12"/>
        <end position="34"/>
    </location>
</feature>
<keyword evidence="1" id="KW-0472">Membrane</keyword>
<protein>
    <recommendedName>
        <fullName evidence="4">Transmembrane protein</fullName>
    </recommendedName>
</protein>
<reference evidence="2" key="1">
    <citation type="submission" date="2020-01" db="EMBL/GenBank/DDBJ databases">
        <title>Patterns of diversity and host range of bacteriophage communities associated with bean-nodulatin bacteria.</title>
        <authorList>
            <person name="Vann Cauwenberghe J."/>
            <person name="Santamaria R.I."/>
            <person name="Bustos P."/>
            <person name="Juarez S."/>
            <person name="Gonzalez V."/>
        </authorList>
    </citation>
    <scope>NUCLEOTIDE SEQUENCE</scope>
</reference>
<keyword evidence="1" id="KW-0812">Transmembrane</keyword>
<proteinExistence type="predicted"/>
<evidence type="ECO:0008006" key="4">
    <source>
        <dbReference type="Google" id="ProtNLM"/>
    </source>
</evidence>
<evidence type="ECO:0000313" key="3">
    <source>
        <dbReference type="Proteomes" id="UP000605518"/>
    </source>
</evidence>
<keyword evidence="3" id="KW-1185">Reference proteome</keyword>
<dbReference type="Proteomes" id="UP000605518">
    <property type="component" value="Segment"/>
</dbReference>
<organism evidence="2 3">
    <name type="scientific">Rhizobium phage RHph_Y68</name>
    <dbReference type="NCBI Taxonomy" id="2509787"/>
    <lineage>
        <taxon>Viruses</taxon>
        <taxon>Duplodnaviria</taxon>
        <taxon>Heunggongvirae</taxon>
        <taxon>Uroviricota</taxon>
        <taxon>Caudoviricetes</taxon>
        <taxon>Pootjesviridae</taxon>
        <taxon>Staniewskivirinae</taxon>
        <taxon>Trinifflemingvirus</taxon>
        <taxon>Trinifflemingvirus Y68</taxon>
    </lineage>
</organism>
<accession>A0A7S5QY91</accession>
<name>A0A7S5QY91_9CAUD</name>
<evidence type="ECO:0000313" key="2">
    <source>
        <dbReference type="EMBL" id="QIG68077.1"/>
    </source>
</evidence>
<gene>
    <name evidence="2" type="ORF">EVB55_142</name>
</gene>